<name>A0A5D4KE50_9BACI</name>
<sequence length="188" mass="20602">MGNKVTFGLKNVHYATFTESAGSITYDEPVKVPGAVELSLEPRGEMVEFYADDMIFYSAANNQGYDGTISLANIPEQFAVDALGETKDETDMVLTENSNAKGKKFALLFEFDGDVKAVRHVLYSCSANRPTVGSSTRTDSVEPNTNELSFIAGPRETDYAVKTKTTTETPVEVYDSWYSAVYEKSPAV</sequence>
<dbReference type="InterPro" id="IPR006490">
    <property type="entry name" value="Maj_tail_phi13"/>
</dbReference>
<dbReference type="AlphaFoldDB" id="A0A5D4KE50"/>
<evidence type="ECO:0000259" key="1">
    <source>
        <dbReference type="Pfam" id="PF06488"/>
    </source>
</evidence>
<dbReference type="Pfam" id="PF06488">
    <property type="entry name" value="L_lac_phage_MSP"/>
    <property type="match status" value="1"/>
</dbReference>
<feature type="domain" description="Phage tail tube protein N-terminal" evidence="1">
    <location>
        <begin position="4"/>
        <end position="177"/>
    </location>
</feature>
<organism evidence="2 3">
    <name type="scientific">Rossellomorea vietnamensis</name>
    <dbReference type="NCBI Taxonomy" id="218284"/>
    <lineage>
        <taxon>Bacteria</taxon>
        <taxon>Bacillati</taxon>
        <taxon>Bacillota</taxon>
        <taxon>Bacilli</taxon>
        <taxon>Bacillales</taxon>
        <taxon>Bacillaceae</taxon>
        <taxon>Rossellomorea</taxon>
    </lineage>
</organism>
<evidence type="ECO:0000313" key="2">
    <source>
        <dbReference type="EMBL" id="TYR75584.1"/>
    </source>
</evidence>
<comment type="caution">
    <text evidence="2">The sequence shown here is derived from an EMBL/GenBank/DDBJ whole genome shotgun (WGS) entry which is preliminary data.</text>
</comment>
<accession>A0A5D4KE50</accession>
<dbReference type="EMBL" id="VTEH01000006">
    <property type="protein sequence ID" value="TYR75584.1"/>
    <property type="molecule type" value="Genomic_DNA"/>
</dbReference>
<reference evidence="2 3" key="1">
    <citation type="submission" date="2019-08" db="EMBL/GenBank/DDBJ databases">
        <title>Bacillus genomes from the desert of Cuatro Cienegas, Coahuila.</title>
        <authorList>
            <person name="Olmedo-Alvarez G."/>
        </authorList>
    </citation>
    <scope>NUCLEOTIDE SEQUENCE [LARGE SCALE GENOMIC DNA]</scope>
    <source>
        <strain evidence="2 3">CH40_1T</strain>
    </source>
</reference>
<dbReference type="RefSeq" id="WP_148946761.1">
    <property type="nucleotide sequence ID" value="NZ_VTEH01000006.1"/>
</dbReference>
<evidence type="ECO:0000313" key="3">
    <source>
        <dbReference type="Proteomes" id="UP000323317"/>
    </source>
</evidence>
<dbReference type="Proteomes" id="UP000323317">
    <property type="component" value="Unassembled WGS sequence"/>
</dbReference>
<protein>
    <submittedName>
        <fullName evidence="2">Phage tail protein</fullName>
    </submittedName>
</protein>
<gene>
    <name evidence="2" type="ORF">FZC79_10480</name>
</gene>
<dbReference type="InterPro" id="IPR046764">
    <property type="entry name" value="L_lac_phage_MSP_N"/>
</dbReference>
<dbReference type="NCBIfam" id="TIGR01603">
    <property type="entry name" value="maj_tail_phi13"/>
    <property type="match status" value="1"/>
</dbReference>
<proteinExistence type="predicted"/>